<dbReference type="InterPro" id="IPR039076">
    <property type="entry name" value="DivIC"/>
</dbReference>
<evidence type="ECO:0000256" key="1">
    <source>
        <dbReference type="SAM" id="Coils"/>
    </source>
</evidence>
<accession>A0ABV2KVY4</accession>
<protein>
    <submittedName>
        <fullName evidence="3">Cell division protein DivIC</fullName>
    </submittedName>
</protein>
<reference evidence="3 4" key="1">
    <citation type="submission" date="2024-06" db="EMBL/GenBank/DDBJ databases">
        <title>Genomic Encyclopedia of Type Strains, Phase IV (KMG-IV): sequencing the most valuable type-strain genomes for metagenomic binning, comparative biology and taxonomic classification.</title>
        <authorList>
            <person name="Goeker M."/>
        </authorList>
    </citation>
    <scope>NUCLEOTIDE SEQUENCE [LARGE SCALE GENOMIC DNA]</scope>
    <source>
        <strain evidence="3 4">DSM 23520</strain>
    </source>
</reference>
<keyword evidence="2" id="KW-0472">Membrane</keyword>
<dbReference type="Proteomes" id="UP001549167">
    <property type="component" value="Unassembled WGS sequence"/>
</dbReference>
<keyword evidence="2" id="KW-1133">Transmembrane helix</keyword>
<dbReference type="PANTHER" id="PTHR40027">
    <property type="entry name" value="CELL DIVISION PROTEIN DIVIC"/>
    <property type="match status" value="1"/>
</dbReference>
<keyword evidence="3" id="KW-0132">Cell division</keyword>
<evidence type="ECO:0000313" key="3">
    <source>
        <dbReference type="EMBL" id="MET3683751.1"/>
    </source>
</evidence>
<feature type="transmembrane region" description="Helical" evidence="2">
    <location>
        <begin position="40"/>
        <end position="59"/>
    </location>
</feature>
<dbReference type="GO" id="GO:0051301">
    <property type="term" value="P:cell division"/>
    <property type="evidence" value="ECO:0007669"/>
    <property type="project" value="UniProtKB-KW"/>
</dbReference>
<dbReference type="Pfam" id="PF04977">
    <property type="entry name" value="DivIC"/>
    <property type="match status" value="1"/>
</dbReference>
<sequence length="133" mass="15923">MFKRKKSMENVEKLNSTYVREQEAYLARKKREKKLLKRRMIAFAVLFLIVVGTLSGYYMKQQAIHNEKQAEYEQLSEELKAAQQNQDRLEREVELLNDTEYLLQIARKDYFFSREGEIIFKLPEDSEDGEPSY</sequence>
<feature type="coiled-coil region" evidence="1">
    <location>
        <begin position="19"/>
        <end position="99"/>
    </location>
</feature>
<name>A0ABV2KVY4_9BACI</name>
<keyword evidence="3" id="KW-0131">Cell cycle</keyword>
<keyword evidence="1" id="KW-0175">Coiled coil</keyword>
<evidence type="ECO:0000313" key="4">
    <source>
        <dbReference type="Proteomes" id="UP001549167"/>
    </source>
</evidence>
<dbReference type="PANTHER" id="PTHR40027:SF1">
    <property type="entry name" value="CELL DIVISION PROTEIN DIVIC"/>
    <property type="match status" value="1"/>
</dbReference>
<proteinExistence type="predicted"/>
<dbReference type="RefSeq" id="WP_354220442.1">
    <property type="nucleotide sequence ID" value="NZ_JBEPMX010000009.1"/>
</dbReference>
<organism evidence="3 4">
    <name type="scientific">Alkalibacillus flavidus</name>
    <dbReference type="NCBI Taxonomy" id="546021"/>
    <lineage>
        <taxon>Bacteria</taxon>
        <taxon>Bacillati</taxon>
        <taxon>Bacillota</taxon>
        <taxon>Bacilli</taxon>
        <taxon>Bacillales</taxon>
        <taxon>Bacillaceae</taxon>
        <taxon>Alkalibacillus</taxon>
    </lineage>
</organism>
<gene>
    <name evidence="3" type="ORF">ABID56_001861</name>
</gene>
<dbReference type="InterPro" id="IPR007060">
    <property type="entry name" value="FtsL/DivIC"/>
</dbReference>
<keyword evidence="4" id="KW-1185">Reference proteome</keyword>
<evidence type="ECO:0000256" key="2">
    <source>
        <dbReference type="SAM" id="Phobius"/>
    </source>
</evidence>
<keyword evidence="2" id="KW-0812">Transmembrane</keyword>
<dbReference type="EMBL" id="JBEPMX010000009">
    <property type="protein sequence ID" value="MET3683751.1"/>
    <property type="molecule type" value="Genomic_DNA"/>
</dbReference>
<comment type="caution">
    <text evidence="3">The sequence shown here is derived from an EMBL/GenBank/DDBJ whole genome shotgun (WGS) entry which is preliminary data.</text>
</comment>